<dbReference type="PATRIC" id="fig|1317124.6.peg.3337"/>
<name>A0A085TSD7_9RHOB</name>
<dbReference type="EMBL" id="AQRC01000016">
    <property type="protein sequence ID" value="KFE33634.1"/>
    <property type="molecule type" value="Genomic_DNA"/>
</dbReference>
<feature type="transmembrane region" description="Helical" evidence="1">
    <location>
        <begin position="55"/>
        <end position="76"/>
    </location>
</feature>
<keyword evidence="1" id="KW-0812">Transmembrane</keyword>
<keyword evidence="1" id="KW-1133">Transmembrane helix</keyword>
<reference evidence="2 3" key="2">
    <citation type="journal article" date="2015" name="Antonie Van Leeuwenhoek">
        <title>Thioclava indica sp. nov., isolated from surface seawater of the Indian Ocean.</title>
        <authorList>
            <person name="Liu Y."/>
            <person name="Lai Q."/>
            <person name="Du J."/>
            <person name="Xu H."/>
            <person name="Jiang L."/>
            <person name="Shao Z."/>
        </authorList>
    </citation>
    <scope>NUCLEOTIDE SEQUENCE [LARGE SCALE GENOMIC DNA]</scope>
    <source>
        <strain evidence="2 3">13D2W-2</strain>
    </source>
</reference>
<organism evidence="2 3">
    <name type="scientific">Thioclava atlantica</name>
    <dbReference type="NCBI Taxonomy" id="1317124"/>
    <lineage>
        <taxon>Bacteria</taxon>
        <taxon>Pseudomonadati</taxon>
        <taxon>Pseudomonadota</taxon>
        <taxon>Alphaproteobacteria</taxon>
        <taxon>Rhodobacterales</taxon>
        <taxon>Paracoccaceae</taxon>
        <taxon>Thioclava</taxon>
    </lineage>
</organism>
<dbReference type="Proteomes" id="UP000028607">
    <property type="component" value="Unassembled WGS sequence"/>
</dbReference>
<feature type="transmembrane region" description="Helical" evidence="1">
    <location>
        <begin position="32"/>
        <end position="49"/>
    </location>
</feature>
<protein>
    <submittedName>
        <fullName evidence="2">Uncharacterized protein</fullName>
    </submittedName>
</protein>
<evidence type="ECO:0000313" key="2">
    <source>
        <dbReference type="EMBL" id="KFE33634.1"/>
    </source>
</evidence>
<accession>A0A085TSD7</accession>
<dbReference type="RefSeq" id="WP_038148270.1">
    <property type="nucleotide sequence ID" value="NZ_AQRC01000016.1"/>
</dbReference>
<reference evidence="3" key="1">
    <citation type="submission" date="2013-04" db="EMBL/GenBank/DDBJ databases">
        <title>Thioclava sp. 13D2W-2 Genome Sequencing.</title>
        <authorList>
            <person name="Lai Q."/>
            <person name="Li G."/>
            <person name="Shao Z."/>
        </authorList>
    </citation>
    <scope>NUCLEOTIDE SEQUENCE [LARGE SCALE GENOMIC DNA]</scope>
    <source>
        <strain evidence="3">13D2W-2</strain>
    </source>
</reference>
<keyword evidence="1" id="KW-0472">Membrane</keyword>
<keyword evidence="3" id="KW-1185">Reference proteome</keyword>
<feature type="transmembrane region" description="Helical" evidence="1">
    <location>
        <begin position="97"/>
        <end position="114"/>
    </location>
</feature>
<proteinExistence type="predicted"/>
<comment type="caution">
    <text evidence="2">The sequence shown here is derived from an EMBL/GenBank/DDBJ whole genome shotgun (WGS) entry which is preliminary data.</text>
</comment>
<evidence type="ECO:0000256" key="1">
    <source>
        <dbReference type="SAM" id="Phobius"/>
    </source>
</evidence>
<gene>
    <name evidence="2" type="ORF">DW2_16586</name>
</gene>
<dbReference type="eggNOG" id="ENOG5031C9K">
    <property type="taxonomic scope" value="Bacteria"/>
</dbReference>
<evidence type="ECO:0000313" key="3">
    <source>
        <dbReference type="Proteomes" id="UP000028607"/>
    </source>
</evidence>
<sequence length="115" mass="12238">MDEGFGPGARTSGGLAKGLERLWQVERVRHEVLAGALLLPVLVAGHAIAAQYVLYLLLAIGLFAAEFVSETGLGLARLVPASARYEDETLLKGARRGAVGLRAALVLLVLWVVMF</sequence>
<dbReference type="AlphaFoldDB" id="A0A085TSD7"/>